<feature type="signal peptide" evidence="1">
    <location>
        <begin position="1"/>
        <end position="19"/>
    </location>
</feature>
<name>A0ABX7NYA0_9BACT</name>
<dbReference type="RefSeq" id="WP_206723946.1">
    <property type="nucleotide sequence ID" value="NZ_CP071090.1"/>
</dbReference>
<keyword evidence="1" id="KW-0732">Signal</keyword>
<feature type="chain" id="PRO_5045934009" description="Lipoprotein" evidence="1">
    <location>
        <begin position="20"/>
        <end position="232"/>
    </location>
</feature>
<sequence length="232" mass="24498">MNRMNWKLCGALLSLSLAACGPLEEDGLEAYGQQEQELPADCTSVDDTNMTDHACVHYGNSADNVNVTASATRTTSAPAISTKHKHYTVTLPAGAEGSVTYVASATTAGDTTESIAIYLAPSATLTVLTSGGTTVAPGLSEVITSGCGLSKVVTYDLTVGSTYILAMGPVTVNQVRVVPEYLDDNRVRWYRDADGDTYGTSTNSILTACEPPSGYVNRRFDCNDNDPTIFNC</sequence>
<protein>
    <recommendedName>
        <fullName evidence="4">Lipoprotein</fullName>
    </recommendedName>
</protein>
<evidence type="ECO:0000313" key="2">
    <source>
        <dbReference type="EMBL" id="QSQ22369.1"/>
    </source>
</evidence>
<accession>A0ABX7NYA0</accession>
<gene>
    <name evidence="2" type="ORF">JY651_45845</name>
</gene>
<reference evidence="2 3" key="1">
    <citation type="submission" date="2021-02" db="EMBL/GenBank/DDBJ databases">
        <title>De Novo genome assembly of isolated myxobacteria.</title>
        <authorList>
            <person name="Stevens D.C."/>
        </authorList>
    </citation>
    <scope>NUCLEOTIDE SEQUENCE [LARGE SCALE GENOMIC DNA]</scope>
    <source>
        <strain evidence="3">SCPEA02</strain>
    </source>
</reference>
<proteinExistence type="predicted"/>
<organism evidence="2 3">
    <name type="scientific">Pyxidicoccus parkwayensis</name>
    <dbReference type="NCBI Taxonomy" id="2813578"/>
    <lineage>
        <taxon>Bacteria</taxon>
        <taxon>Pseudomonadati</taxon>
        <taxon>Myxococcota</taxon>
        <taxon>Myxococcia</taxon>
        <taxon>Myxococcales</taxon>
        <taxon>Cystobacterineae</taxon>
        <taxon>Myxococcaceae</taxon>
        <taxon>Pyxidicoccus</taxon>
    </lineage>
</organism>
<keyword evidence="3" id="KW-1185">Reference proteome</keyword>
<dbReference type="EMBL" id="CP071090">
    <property type="protein sequence ID" value="QSQ22369.1"/>
    <property type="molecule type" value="Genomic_DNA"/>
</dbReference>
<evidence type="ECO:0000256" key="1">
    <source>
        <dbReference type="SAM" id="SignalP"/>
    </source>
</evidence>
<evidence type="ECO:0008006" key="4">
    <source>
        <dbReference type="Google" id="ProtNLM"/>
    </source>
</evidence>
<dbReference type="Proteomes" id="UP000662747">
    <property type="component" value="Chromosome"/>
</dbReference>
<dbReference type="PROSITE" id="PS51257">
    <property type="entry name" value="PROKAR_LIPOPROTEIN"/>
    <property type="match status" value="1"/>
</dbReference>
<evidence type="ECO:0000313" key="3">
    <source>
        <dbReference type="Proteomes" id="UP000662747"/>
    </source>
</evidence>